<sequence length="244" mass="28400">MSKCRVKVRVEHMQKTFYERLLYVWRQQTEDKNQKFVIYKAYVNLKNYPLEVRTVAELKHIHGIGEALAARCYLAWEAACASCPILDLKIIKEDFIRFIEVAKRSGSIEIPPPTNRTARLSKRSGKIYPEKEAEQMLAEFDSTYWKIGLRPTLAETHHDEPLSSRVDQEESNGLGSFPSSGRRDIVKRKRAPHTMPTFSIPRFFLLQRMRQRRSGYVGRMKGHSSLFNAQSKIDARNIPYYTSN</sequence>
<proteinExistence type="predicted"/>
<dbReference type="Gene3D" id="1.10.150.110">
    <property type="entry name" value="DNA polymerase beta, N-terminal domain-like"/>
    <property type="match status" value="1"/>
</dbReference>
<name>A0A158PFM5_ANGCS</name>
<evidence type="ECO:0000313" key="4">
    <source>
        <dbReference type="WBParaSite" id="ACOC_0000364201-mRNA-1"/>
    </source>
</evidence>
<gene>
    <name evidence="2" type="ORF">ACOC_LOCUS3643</name>
</gene>
<feature type="region of interest" description="Disordered" evidence="1">
    <location>
        <begin position="157"/>
        <end position="182"/>
    </location>
</feature>
<feature type="compositionally biased region" description="Basic and acidic residues" evidence="1">
    <location>
        <begin position="157"/>
        <end position="168"/>
    </location>
</feature>
<protein>
    <submittedName>
        <fullName evidence="4">HRDC domain-containing protein</fullName>
    </submittedName>
</protein>
<dbReference type="EMBL" id="UYYA01001223">
    <property type="protein sequence ID" value="VDM55228.1"/>
    <property type="molecule type" value="Genomic_DNA"/>
</dbReference>
<keyword evidence="3" id="KW-1185">Reference proteome</keyword>
<dbReference type="SUPFAM" id="SSF47802">
    <property type="entry name" value="DNA polymerase beta, N-terminal domain-like"/>
    <property type="match status" value="1"/>
</dbReference>
<dbReference type="InterPro" id="IPR027421">
    <property type="entry name" value="DNA_pol_lamdba_lyase_dom_sf"/>
</dbReference>
<dbReference type="AlphaFoldDB" id="A0A158PFM5"/>
<dbReference type="Proteomes" id="UP000267027">
    <property type="component" value="Unassembled WGS sequence"/>
</dbReference>
<evidence type="ECO:0000313" key="2">
    <source>
        <dbReference type="EMBL" id="VDM55228.1"/>
    </source>
</evidence>
<reference evidence="2 3" key="2">
    <citation type="submission" date="2018-11" db="EMBL/GenBank/DDBJ databases">
        <authorList>
            <consortium name="Pathogen Informatics"/>
        </authorList>
    </citation>
    <scope>NUCLEOTIDE SEQUENCE [LARGE SCALE GENOMIC DNA]</scope>
    <source>
        <strain evidence="2 3">Costa Rica</strain>
    </source>
</reference>
<dbReference type="WBParaSite" id="ACOC_0000364201-mRNA-1">
    <property type="protein sequence ID" value="ACOC_0000364201-mRNA-1"/>
    <property type="gene ID" value="ACOC_0000364201"/>
</dbReference>
<organism evidence="4">
    <name type="scientific">Angiostrongylus costaricensis</name>
    <name type="common">Nematode worm</name>
    <dbReference type="NCBI Taxonomy" id="334426"/>
    <lineage>
        <taxon>Eukaryota</taxon>
        <taxon>Metazoa</taxon>
        <taxon>Ecdysozoa</taxon>
        <taxon>Nematoda</taxon>
        <taxon>Chromadorea</taxon>
        <taxon>Rhabditida</taxon>
        <taxon>Rhabditina</taxon>
        <taxon>Rhabditomorpha</taxon>
        <taxon>Strongyloidea</taxon>
        <taxon>Metastrongylidae</taxon>
        <taxon>Angiostrongylus</taxon>
    </lineage>
</organism>
<evidence type="ECO:0000313" key="3">
    <source>
        <dbReference type="Proteomes" id="UP000267027"/>
    </source>
</evidence>
<reference evidence="4" key="1">
    <citation type="submission" date="2016-04" db="UniProtKB">
        <authorList>
            <consortium name="WormBaseParasite"/>
        </authorList>
    </citation>
    <scope>IDENTIFICATION</scope>
</reference>
<dbReference type="OrthoDB" id="5963188at2759"/>
<dbReference type="STRING" id="334426.A0A158PFM5"/>
<accession>A0A158PFM5</accession>
<evidence type="ECO:0000256" key="1">
    <source>
        <dbReference type="SAM" id="MobiDB-lite"/>
    </source>
</evidence>